<dbReference type="VEuPathDB" id="FungiDB:RhiirA1_466592"/>
<gene>
    <name evidence="5" type="ORF">RhiirA4_514632</name>
</gene>
<proteinExistence type="predicted"/>
<feature type="compositionally biased region" description="Low complexity" evidence="3">
    <location>
        <begin position="416"/>
        <end position="442"/>
    </location>
</feature>
<dbReference type="AlphaFoldDB" id="A0A2I1HJY6"/>
<evidence type="ECO:0000256" key="3">
    <source>
        <dbReference type="SAM" id="MobiDB-lite"/>
    </source>
</evidence>
<dbReference type="Gene3D" id="2.80.10.50">
    <property type="match status" value="1"/>
</dbReference>
<evidence type="ECO:0000256" key="1">
    <source>
        <dbReference type="ARBA" id="ARBA00022729"/>
    </source>
</evidence>
<feature type="domain" description="MIR" evidence="4">
    <location>
        <begin position="150"/>
        <end position="205"/>
    </location>
</feature>
<dbReference type="Proteomes" id="UP000234323">
    <property type="component" value="Unassembled WGS sequence"/>
</dbReference>
<evidence type="ECO:0000313" key="5">
    <source>
        <dbReference type="EMBL" id="PKY59198.1"/>
    </source>
</evidence>
<evidence type="ECO:0000313" key="6">
    <source>
        <dbReference type="Proteomes" id="UP000234323"/>
    </source>
</evidence>
<dbReference type="SUPFAM" id="SSF82109">
    <property type="entry name" value="MIR domain"/>
    <property type="match status" value="1"/>
</dbReference>
<dbReference type="VEuPathDB" id="FungiDB:RhiirFUN_012067"/>
<dbReference type="VEuPathDB" id="FungiDB:FUN_014888"/>
<keyword evidence="6" id="KW-1185">Reference proteome</keyword>
<keyword evidence="1" id="KW-0732">Signal</keyword>
<reference evidence="5 6" key="1">
    <citation type="submission" date="2015-10" db="EMBL/GenBank/DDBJ databases">
        <title>Genome analyses suggest a sexual origin of heterokaryosis in a supposedly ancient asexual fungus.</title>
        <authorList>
            <person name="Ropars J."/>
            <person name="Sedzielewska K."/>
            <person name="Noel J."/>
            <person name="Charron P."/>
            <person name="Farinelli L."/>
            <person name="Marton T."/>
            <person name="Kruger M."/>
            <person name="Pelin A."/>
            <person name="Brachmann A."/>
            <person name="Corradi N."/>
        </authorList>
    </citation>
    <scope>NUCLEOTIDE SEQUENCE [LARGE SCALE GENOMIC DNA]</scope>
    <source>
        <strain evidence="5 6">A4</strain>
    </source>
</reference>
<evidence type="ECO:0000259" key="4">
    <source>
        <dbReference type="PROSITE" id="PS50919"/>
    </source>
</evidence>
<dbReference type="InterPro" id="IPR016093">
    <property type="entry name" value="MIR_motif"/>
</dbReference>
<dbReference type="PANTHER" id="PTHR46809">
    <property type="entry name" value="STROMAL CELL-DERIVED FACTOR 2-LIKE PROTEIN"/>
    <property type="match status" value="1"/>
</dbReference>
<keyword evidence="2" id="KW-0677">Repeat</keyword>
<sequence length="474" mass="55257">MNSFPKYDGSIHPDEWINDIKKYYNMWEDNYGGFLHTAKSLINPTIKLPTEINDLEKLRGALKKDISFTVFKASNKRKLQSLNYSGDILKFFTDFRNLCYNSETDDIEEQKEYFYASLNDNRYFLTEFYKRMKNINSMDELIKAFEEIELNIIRQGSIVVLKHVVTGKYLTSIKDFCYTTGSKKQLVFTGNSKFDPNALWKIRSRSNDEYGYIKTDLRLQHLSSNHYLGIRYRQYQIEIQNQYQSPFQNQYQNTFQNQSPFQYQYQYGGSATNSPNQKQYKNQYEYHKSPSSNHTEVSCGEDDYTWNFKHSKLENYEGYLKPNDIVNLSIKKSFDINGPIKLNFYVIMMFNLLLELYGRVRLQGFDVEKVGLHAGPCLPLCLCLNLELERLLASNEDFSITIDDKKLPEIPFNYVQPSNNTPRPNNTPPFNNTSQPNNTPPFNNTPPPALPTIPTEMSVISVRNAESLNANSNE</sequence>
<evidence type="ECO:0000256" key="2">
    <source>
        <dbReference type="ARBA" id="ARBA00022737"/>
    </source>
</evidence>
<dbReference type="SMART" id="SM00472">
    <property type="entry name" value="MIR"/>
    <property type="match status" value="2"/>
</dbReference>
<feature type="region of interest" description="Disordered" evidence="3">
    <location>
        <begin position="413"/>
        <end position="453"/>
    </location>
</feature>
<protein>
    <recommendedName>
        <fullName evidence="4">MIR domain-containing protein</fullName>
    </recommendedName>
</protein>
<comment type="caution">
    <text evidence="5">The sequence shown here is derived from an EMBL/GenBank/DDBJ whole genome shotgun (WGS) entry which is preliminary data.</text>
</comment>
<accession>A0A2I1HJY6</accession>
<name>A0A2I1HJY6_9GLOM</name>
<dbReference type="EMBL" id="LLXI01003418">
    <property type="protein sequence ID" value="PKY59198.1"/>
    <property type="molecule type" value="Genomic_DNA"/>
</dbReference>
<dbReference type="PANTHER" id="PTHR46809:SF2">
    <property type="entry name" value="GH21273P"/>
    <property type="match status" value="1"/>
</dbReference>
<dbReference type="InterPro" id="IPR036300">
    <property type="entry name" value="MIR_dom_sf"/>
</dbReference>
<dbReference type="PROSITE" id="PS50919">
    <property type="entry name" value="MIR"/>
    <property type="match status" value="1"/>
</dbReference>
<organism evidence="5 6">
    <name type="scientific">Rhizophagus irregularis</name>
    <dbReference type="NCBI Taxonomy" id="588596"/>
    <lineage>
        <taxon>Eukaryota</taxon>
        <taxon>Fungi</taxon>
        <taxon>Fungi incertae sedis</taxon>
        <taxon>Mucoromycota</taxon>
        <taxon>Glomeromycotina</taxon>
        <taxon>Glomeromycetes</taxon>
        <taxon>Glomerales</taxon>
        <taxon>Glomeraceae</taxon>
        <taxon>Rhizophagus</taxon>
    </lineage>
</organism>